<dbReference type="PANTHER" id="PTHR13395">
    <property type="entry name" value="SISTER CHROMATID COHESION PROTEIN DCC1-RELATED"/>
    <property type="match status" value="1"/>
</dbReference>
<keyword evidence="6" id="KW-1185">Reference proteome</keyword>
<evidence type="ECO:0000256" key="2">
    <source>
        <dbReference type="ARBA" id="ARBA00017682"/>
    </source>
</evidence>
<protein>
    <recommendedName>
        <fullName evidence="2">Sister chromatid cohesion protein DCC1</fullName>
    </recommendedName>
</protein>
<evidence type="ECO:0000313" key="6">
    <source>
        <dbReference type="Proteomes" id="UP001642540"/>
    </source>
</evidence>
<name>A0ABP1QIH4_9HEXA</name>
<dbReference type="EMBL" id="CAXLJM020000033">
    <property type="protein sequence ID" value="CAL8102233.1"/>
    <property type="molecule type" value="Genomic_DNA"/>
</dbReference>
<feature type="compositionally biased region" description="Polar residues" evidence="4">
    <location>
        <begin position="143"/>
        <end position="168"/>
    </location>
</feature>
<feature type="compositionally biased region" description="Low complexity" evidence="4">
    <location>
        <begin position="127"/>
        <end position="142"/>
    </location>
</feature>
<keyword evidence="3" id="KW-0235">DNA replication</keyword>
<dbReference type="InterPro" id="IPR019128">
    <property type="entry name" value="Dcc1"/>
</dbReference>
<organism evidence="5 6">
    <name type="scientific">Orchesella dallaii</name>
    <dbReference type="NCBI Taxonomy" id="48710"/>
    <lineage>
        <taxon>Eukaryota</taxon>
        <taxon>Metazoa</taxon>
        <taxon>Ecdysozoa</taxon>
        <taxon>Arthropoda</taxon>
        <taxon>Hexapoda</taxon>
        <taxon>Collembola</taxon>
        <taxon>Entomobryomorpha</taxon>
        <taxon>Entomobryoidea</taxon>
        <taxon>Orchesellidae</taxon>
        <taxon>Orchesellinae</taxon>
        <taxon>Orchesella</taxon>
    </lineage>
</organism>
<sequence length="452" mass="51194">MPAVTVLDEMEVDMTFENESSSEGMKSGRSAEEIEDIVVTAKLDRLDLQPVSQEILFDPKFSTTEFRLIQLDKDILHSIEAGDVLVFRGDENDAAVLCTDKETYEIKEAETTNSLLLFKDLRMPDVKSPTGSTSSSKSPGSSANTSLNASELNDSTSQDENVNPTPSVKSRMIIDVAHSYLEMKRMRPNMSKIRRLLRGSEYDGKTDMEGRQQESSVTLNMLLDKIPASKDEIMKYLDEIRAIDISGSLRLVDGDYLFRILSQVLNCVDENSWSLTQIEKNVVVQTLSCLVQPFFLEKMFEWFFKPLPIEEPGTSSSALKYTYQEDAVCRFFGETLLKSMGKFNLREFLKVWQESVPEGLIVGLNQLNGIAVCDEECSPPVIWHYPEYNLPETFTDRLGLLFETKVRWKLTEISPFIEVFSPPSQNVGNLLTKYARSTTVNGVKYYFSKHGK</sequence>
<comment type="caution">
    <text evidence="5">The sequence shown here is derived from an EMBL/GenBank/DDBJ whole genome shotgun (WGS) entry which is preliminary data.</text>
</comment>
<feature type="region of interest" description="Disordered" evidence="4">
    <location>
        <begin position="126"/>
        <end position="168"/>
    </location>
</feature>
<evidence type="ECO:0000256" key="3">
    <source>
        <dbReference type="ARBA" id="ARBA00022705"/>
    </source>
</evidence>
<dbReference type="PANTHER" id="PTHR13395:SF6">
    <property type="entry name" value="SISTER CHROMATID COHESION PROTEIN DCC1"/>
    <property type="match status" value="1"/>
</dbReference>
<evidence type="ECO:0000256" key="4">
    <source>
        <dbReference type="SAM" id="MobiDB-lite"/>
    </source>
</evidence>
<evidence type="ECO:0000256" key="1">
    <source>
        <dbReference type="ARBA" id="ARBA00007017"/>
    </source>
</evidence>
<comment type="similarity">
    <text evidence="1">Belongs to the DCC1 family.</text>
</comment>
<accession>A0ABP1QIH4</accession>
<evidence type="ECO:0000313" key="5">
    <source>
        <dbReference type="EMBL" id="CAL8102233.1"/>
    </source>
</evidence>
<reference evidence="5 6" key="1">
    <citation type="submission" date="2024-08" db="EMBL/GenBank/DDBJ databases">
        <authorList>
            <person name="Cucini C."/>
            <person name="Frati F."/>
        </authorList>
    </citation>
    <scope>NUCLEOTIDE SEQUENCE [LARGE SCALE GENOMIC DNA]</scope>
</reference>
<dbReference type="Pfam" id="PF09724">
    <property type="entry name" value="Dcc1"/>
    <property type="match status" value="1"/>
</dbReference>
<dbReference type="Proteomes" id="UP001642540">
    <property type="component" value="Unassembled WGS sequence"/>
</dbReference>
<proteinExistence type="inferred from homology"/>
<gene>
    <name evidence="5" type="ORF">ODALV1_LOCUS11088</name>
</gene>